<proteinExistence type="predicted"/>
<dbReference type="Proteomes" id="UP000026960">
    <property type="component" value="Chromosome 1"/>
</dbReference>
<accession>A0A0D3EXB3</accession>
<keyword evidence="2" id="KW-0732">Signal</keyword>
<dbReference type="EnsemblPlants" id="OBART01G40240.1">
    <property type="protein sequence ID" value="OBART01G40240.1"/>
    <property type="gene ID" value="OBART01G40240"/>
</dbReference>
<sequence length="112" mass="11885">MRSAGGIHGALIPFLLAYPALYHSLPVHPHPHPDLHLHLTFSTTTTTTTGAAIAGNLLGLKNEPKGGAFFSFQDTYSKNKTSGGRGEECTAAPSSPLEISAQEMGDGTWKWP</sequence>
<dbReference type="Gramene" id="OBART01G40240.1">
    <property type="protein sequence ID" value="OBART01G40240.1"/>
    <property type="gene ID" value="OBART01G40240"/>
</dbReference>
<name>A0A0D3EXB3_9ORYZ</name>
<feature type="signal peptide" evidence="2">
    <location>
        <begin position="1"/>
        <end position="17"/>
    </location>
</feature>
<evidence type="ECO:0000256" key="2">
    <source>
        <dbReference type="SAM" id="SignalP"/>
    </source>
</evidence>
<dbReference type="HOGENOM" id="CLU_2149678_0_0_1"/>
<reference evidence="3" key="2">
    <citation type="submission" date="2015-03" db="UniProtKB">
        <authorList>
            <consortium name="EnsemblPlants"/>
        </authorList>
    </citation>
    <scope>IDENTIFICATION</scope>
</reference>
<evidence type="ECO:0000256" key="1">
    <source>
        <dbReference type="SAM" id="MobiDB-lite"/>
    </source>
</evidence>
<organism evidence="3">
    <name type="scientific">Oryza barthii</name>
    <dbReference type="NCBI Taxonomy" id="65489"/>
    <lineage>
        <taxon>Eukaryota</taxon>
        <taxon>Viridiplantae</taxon>
        <taxon>Streptophyta</taxon>
        <taxon>Embryophyta</taxon>
        <taxon>Tracheophyta</taxon>
        <taxon>Spermatophyta</taxon>
        <taxon>Magnoliopsida</taxon>
        <taxon>Liliopsida</taxon>
        <taxon>Poales</taxon>
        <taxon>Poaceae</taxon>
        <taxon>BOP clade</taxon>
        <taxon>Oryzoideae</taxon>
        <taxon>Oryzeae</taxon>
        <taxon>Oryzinae</taxon>
        <taxon>Oryza</taxon>
    </lineage>
</organism>
<dbReference type="PaxDb" id="65489-OBART01G40240.1"/>
<keyword evidence="4" id="KW-1185">Reference proteome</keyword>
<feature type="chain" id="PRO_5002261237" description="Dirigent protein" evidence="2">
    <location>
        <begin position="18"/>
        <end position="112"/>
    </location>
</feature>
<reference evidence="3" key="1">
    <citation type="journal article" date="2009" name="Rice">
        <title>De Novo Next Generation Sequencing of Plant Genomes.</title>
        <authorList>
            <person name="Rounsley S."/>
            <person name="Marri P.R."/>
            <person name="Yu Y."/>
            <person name="He R."/>
            <person name="Sisneros N."/>
            <person name="Goicoechea J.L."/>
            <person name="Lee S.J."/>
            <person name="Angelova A."/>
            <person name="Kudrna D."/>
            <person name="Luo M."/>
            <person name="Affourtit J."/>
            <person name="Desany B."/>
            <person name="Knight J."/>
            <person name="Niazi F."/>
            <person name="Egholm M."/>
            <person name="Wing R.A."/>
        </authorList>
    </citation>
    <scope>NUCLEOTIDE SEQUENCE [LARGE SCALE GENOMIC DNA]</scope>
    <source>
        <strain evidence="3">cv. IRGC 105608</strain>
    </source>
</reference>
<evidence type="ECO:0008006" key="5">
    <source>
        <dbReference type="Google" id="ProtNLM"/>
    </source>
</evidence>
<protein>
    <recommendedName>
        <fullName evidence="5">Dirigent protein</fullName>
    </recommendedName>
</protein>
<dbReference type="AlphaFoldDB" id="A0A0D3EXB3"/>
<evidence type="ECO:0000313" key="3">
    <source>
        <dbReference type="EnsemblPlants" id="OBART01G40240.1"/>
    </source>
</evidence>
<evidence type="ECO:0000313" key="4">
    <source>
        <dbReference type="Proteomes" id="UP000026960"/>
    </source>
</evidence>
<feature type="region of interest" description="Disordered" evidence="1">
    <location>
        <begin position="80"/>
        <end position="112"/>
    </location>
</feature>